<reference evidence="2 3" key="1">
    <citation type="journal article" date="2011" name="Stand. Genomic Sci.">
        <title>Complete genome sequence of Syntrophobotulus glycolicus type strain (FlGlyR).</title>
        <authorList>
            <person name="Han C."/>
            <person name="Mwirichia R."/>
            <person name="Chertkov O."/>
            <person name="Held B."/>
            <person name="Lapidus A."/>
            <person name="Nolan M."/>
            <person name="Lucas S."/>
            <person name="Hammon N."/>
            <person name="Deshpande S."/>
            <person name="Cheng J.F."/>
            <person name="Tapia R."/>
            <person name="Goodwin L."/>
            <person name="Pitluck S."/>
            <person name="Huntemann M."/>
            <person name="Liolios K."/>
            <person name="Ivanova N."/>
            <person name="Pagani I."/>
            <person name="Mavromatis K."/>
            <person name="Ovchinikova G."/>
            <person name="Pati A."/>
            <person name="Chen A."/>
            <person name="Palaniappan K."/>
            <person name="Land M."/>
            <person name="Hauser L."/>
            <person name="Brambilla E.M."/>
            <person name="Rohde M."/>
            <person name="Spring S."/>
            <person name="Sikorski J."/>
            <person name="Goker M."/>
            <person name="Woyke T."/>
            <person name="Bristow J."/>
            <person name="Eisen J.A."/>
            <person name="Markowitz V."/>
            <person name="Hugenholtz P."/>
            <person name="Kyrpides N.C."/>
            <person name="Klenk H.P."/>
            <person name="Detter J.C."/>
        </authorList>
    </citation>
    <scope>NUCLEOTIDE SEQUENCE [LARGE SCALE GENOMIC DNA]</scope>
    <source>
        <strain evidence="3">DSM 8271 / FlGlyR</strain>
    </source>
</reference>
<keyword evidence="3" id="KW-1185">Reference proteome</keyword>
<feature type="region of interest" description="Disordered" evidence="1">
    <location>
        <begin position="1"/>
        <end position="24"/>
    </location>
</feature>
<evidence type="ECO:0000256" key="1">
    <source>
        <dbReference type="SAM" id="MobiDB-lite"/>
    </source>
</evidence>
<dbReference type="InterPro" id="IPR024042">
    <property type="entry name" value="TM1646-like_dom_sf"/>
</dbReference>
<dbReference type="RefSeq" id="WP_013625748.1">
    <property type="nucleotide sequence ID" value="NC_015172.1"/>
</dbReference>
<dbReference type="Proteomes" id="UP000007488">
    <property type="component" value="Chromosome"/>
</dbReference>
<dbReference type="SUPFAM" id="SSF158397">
    <property type="entry name" value="TM1646-like"/>
    <property type="match status" value="1"/>
</dbReference>
<dbReference type="EMBL" id="CP002547">
    <property type="protein sequence ID" value="ADY56928.1"/>
    <property type="molecule type" value="Genomic_DNA"/>
</dbReference>
<name>F0SX68_SYNGF</name>
<reference evidence="3" key="2">
    <citation type="submission" date="2011-02" db="EMBL/GenBank/DDBJ databases">
        <title>The complete genome of Syntrophobotulus glycolicus DSM 8271.</title>
        <authorList>
            <person name="Lucas S."/>
            <person name="Copeland A."/>
            <person name="Lapidus A."/>
            <person name="Bruce D."/>
            <person name="Goodwin L."/>
            <person name="Pitluck S."/>
            <person name="Kyrpides N."/>
            <person name="Mavromatis K."/>
            <person name="Pagani I."/>
            <person name="Ivanova N."/>
            <person name="Mikhailova N."/>
            <person name="Chertkov O."/>
            <person name="Held B."/>
            <person name="Detter J.C."/>
            <person name="Tapia R."/>
            <person name="Han C."/>
            <person name="Land M."/>
            <person name="Hauser L."/>
            <person name="Markowitz V."/>
            <person name="Cheng J.-F."/>
            <person name="Hugenholtz P."/>
            <person name="Woyke T."/>
            <person name="Wu D."/>
            <person name="Spring S."/>
            <person name="Schroeder M."/>
            <person name="Brambilla E."/>
            <person name="Klenk H.-P."/>
            <person name="Eisen J.A."/>
        </authorList>
    </citation>
    <scope>NUCLEOTIDE SEQUENCE [LARGE SCALE GENOMIC DNA]</scope>
    <source>
        <strain evidence="3">DSM 8271 / FlGlyR</strain>
    </source>
</reference>
<dbReference type="HOGENOM" id="CLU_121413_1_1_9"/>
<dbReference type="OrthoDB" id="1680946at2"/>
<evidence type="ECO:0008006" key="4">
    <source>
        <dbReference type="Google" id="ProtNLM"/>
    </source>
</evidence>
<dbReference type="InterPro" id="IPR005585">
    <property type="entry name" value="DUF327"/>
</dbReference>
<sequence>MAIRIDSSKQSAISENIDTHSTSEKNRAEFSHILSQTTKLNSKELEDFLLKLDLQGKKLSESLSVTDLHDFKNMVKKFLQSTFGQSRTMQEESYWDFRGQPKVMARVTKINQALEDLGRQILSSQAEPLRVLEKIGEIRGLIVDLFA</sequence>
<proteinExistence type="predicted"/>
<evidence type="ECO:0000313" key="2">
    <source>
        <dbReference type="EMBL" id="ADY56928.1"/>
    </source>
</evidence>
<dbReference type="KEGG" id="sgy:Sgly_2651"/>
<dbReference type="AlphaFoldDB" id="F0SX68"/>
<dbReference type="Pfam" id="PF03885">
    <property type="entry name" value="DUF327"/>
    <property type="match status" value="1"/>
</dbReference>
<dbReference type="Gene3D" id="1.20.120.490">
    <property type="entry name" value="Hypothetical protein TM1646-like domain"/>
    <property type="match status" value="1"/>
</dbReference>
<protein>
    <recommendedName>
        <fullName evidence="4">DUF327 domain-containing protein</fullName>
    </recommendedName>
</protein>
<organism evidence="2 3">
    <name type="scientific">Syntrophobotulus glycolicus (strain DSM 8271 / FlGlyR)</name>
    <dbReference type="NCBI Taxonomy" id="645991"/>
    <lineage>
        <taxon>Bacteria</taxon>
        <taxon>Bacillati</taxon>
        <taxon>Bacillota</taxon>
        <taxon>Clostridia</taxon>
        <taxon>Eubacteriales</taxon>
        <taxon>Desulfitobacteriaceae</taxon>
        <taxon>Syntrophobotulus</taxon>
    </lineage>
</organism>
<dbReference type="STRING" id="645991.Sgly_2651"/>
<accession>F0SX68</accession>
<dbReference type="eggNOG" id="COG1728">
    <property type="taxonomic scope" value="Bacteria"/>
</dbReference>
<evidence type="ECO:0000313" key="3">
    <source>
        <dbReference type="Proteomes" id="UP000007488"/>
    </source>
</evidence>
<gene>
    <name evidence="2" type="ordered locus">Sgly_2651</name>
</gene>